<organism evidence="2 3">
    <name type="scientific">Flavobacterium fontis</name>
    <dbReference type="NCBI Taxonomy" id="1124188"/>
    <lineage>
        <taxon>Bacteria</taxon>
        <taxon>Pseudomonadati</taxon>
        <taxon>Bacteroidota</taxon>
        <taxon>Flavobacteriia</taxon>
        <taxon>Flavobacteriales</taxon>
        <taxon>Flavobacteriaceae</taxon>
        <taxon>Flavobacterium</taxon>
    </lineage>
</organism>
<dbReference type="Gene3D" id="2.160.20.120">
    <property type="match status" value="1"/>
</dbReference>
<name>A0A1M4XSN7_9FLAO</name>
<dbReference type="InterPro" id="IPR021255">
    <property type="entry name" value="DUF2807"/>
</dbReference>
<dbReference type="STRING" id="1124188.SAMN05444377_102155"/>
<evidence type="ECO:0000313" key="3">
    <source>
        <dbReference type="Proteomes" id="UP000184147"/>
    </source>
</evidence>
<evidence type="ECO:0000313" key="2">
    <source>
        <dbReference type="EMBL" id="SHE96262.1"/>
    </source>
</evidence>
<evidence type="ECO:0000259" key="1">
    <source>
        <dbReference type="Pfam" id="PF10988"/>
    </source>
</evidence>
<sequence length="229" mass="25537">MDCIETEGQRILREVPVSPFTRLEVYRGIGVEITQGPEYKVFIEAGENLINNVQVTHDGNRLMLRDASQCNWTREYGTAILKITAPNIEEIYSKTEQDIRSNGILTYPTLRLFALDEDADGVSGAGTGDFFIEVQNNQVVVQSNNVARFYLSGQTQQAQYLIWAGDSRVEAPQLVADEVVIFHRGSNDLLVHPIQKISGKIVSTGNVRLTHVPPLVAVETTYQGQLLYP</sequence>
<gene>
    <name evidence="2" type="ORF">SAMN05444377_102155</name>
</gene>
<dbReference type="Proteomes" id="UP000184147">
    <property type="component" value="Unassembled WGS sequence"/>
</dbReference>
<keyword evidence="3" id="KW-1185">Reference proteome</keyword>
<feature type="domain" description="Putative auto-transporter adhesin head GIN" evidence="1">
    <location>
        <begin position="19"/>
        <end position="209"/>
    </location>
</feature>
<protein>
    <submittedName>
        <fullName evidence="2">Putative auto-transporter adhesin, head GIN domain</fullName>
    </submittedName>
</protein>
<reference evidence="2 3" key="1">
    <citation type="submission" date="2016-11" db="EMBL/GenBank/DDBJ databases">
        <authorList>
            <person name="Jaros S."/>
            <person name="Januszkiewicz K."/>
            <person name="Wedrychowicz H."/>
        </authorList>
    </citation>
    <scope>NUCLEOTIDE SEQUENCE [LARGE SCALE GENOMIC DNA]</scope>
    <source>
        <strain evidence="2 3">DSM 25660</strain>
    </source>
</reference>
<proteinExistence type="predicted"/>
<dbReference type="Pfam" id="PF10988">
    <property type="entry name" value="DUF2807"/>
    <property type="match status" value="1"/>
</dbReference>
<dbReference type="AlphaFoldDB" id="A0A1M4XSN7"/>
<accession>A0A1M4XSN7</accession>
<dbReference type="EMBL" id="FQVQ01000002">
    <property type="protein sequence ID" value="SHE96262.1"/>
    <property type="molecule type" value="Genomic_DNA"/>
</dbReference>